<evidence type="ECO:0000313" key="8">
    <source>
        <dbReference type="Proteomes" id="UP000023067"/>
    </source>
</evidence>
<feature type="domain" description="LysR substrate-binding" evidence="6">
    <location>
        <begin position="6"/>
        <end position="99"/>
    </location>
</feature>
<organism evidence="7 8">
    <name type="scientific">Brachybacterium phenoliresistens</name>
    <dbReference type="NCBI Taxonomy" id="396014"/>
    <lineage>
        <taxon>Bacteria</taxon>
        <taxon>Bacillati</taxon>
        <taxon>Actinomycetota</taxon>
        <taxon>Actinomycetes</taxon>
        <taxon>Micrococcales</taxon>
        <taxon>Dermabacteraceae</taxon>
        <taxon>Brachybacterium</taxon>
    </lineage>
</organism>
<feature type="region of interest" description="Disordered" evidence="5">
    <location>
        <begin position="176"/>
        <end position="246"/>
    </location>
</feature>
<evidence type="ECO:0000259" key="6">
    <source>
        <dbReference type="Pfam" id="PF03466"/>
    </source>
</evidence>
<evidence type="ECO:0000256" key="3">
    <source>
        <dbReference type="ARBA" id="ARBA00023125"/>
    </source>
</evidence>
<keyword evidence="8" id="KW-1185">Reference proteome</keyword>
<sequence>MSIPVLRVGFVPGVEPDRFARRWRDARRAARLELVPVPWSRQREALAAGEVDMCFVRLPLEDPEPLHVVPLWQEREVVVVGDEDVLSLHEELSEADLADSVEIPAAHRDDAADRVAVAATGAGHARMPMSLARLHHRKDVVHRPLREGEPTTIALAWPIAEDDAVRQELVGVVRGRTARSSRGADDAAEKAPATSRGAARTDRTPARGAARSASGRSGGSGTSARTGRPRPAGSSRGAGRGRRGGR</sequence>
<dbReference type="HOGENOM" id="CLU_039613_3_0_11"/>
<dbReference type="PANTHER" id="PTHR30346:SF0">
    <property type="entry name" value="HCA OPERON TRANSCRIPTIONAL ACTIVATOR HCAR"/>
    <property type="match status" value="1"/>
</dbReference>
<evidence type="ECO:0000256" key="4">
    <source>
        <dbReference type="ARBA" id="ARBA00023163"/>
    </source>
</evidence>
<dbReference type="AlphaFoldDB" id="Z9JQU8"/>
<dbReference type="Proteomes" id="UP000023067">
    <property type="component" value="Unassembled WGS sequence"/>
</dbReference>
<feature type="compositionally biased region" description="Low complexity" evidence="5">
    <location>
        <begin position="206"/>
        <end position="215"/>
    </location>
</feature>
<evidence type="ECO:0000256" key="2">
    <source>
        <dbReference type="ARBA" id="ARBA00023015"/>
    </source>
</evidence>
<name>Z9JQU8_9MICO</name>
<proteinExistence type="inferred from homology"/>
<protein>
    <submittedName>
        <fullName evidence="7">LysR family transcriptional regulator</fullName>
    </submittedName>
</protein>
<dbReference type="EMBL" id="JDYK01000014">
    <property type="protein sequence ID" value="EWS80534.1"/>
    <property type="molecule type" value="Genomic_DNA"/>
</dbReference>
<dbReference type="GO" id="GO:0032993">
    <property type="term" value="C:protein-DNA complex"/>
    <property type="evidence" value="ECO:0007669"/>
    <property type="project" value="TreeGrafter"/>
</dbReference>
<accession>Z9JQU8</accession>
<dbReference type="STRING" id="396014.BF93_02675"/>
<keyword evidence="3" id="KW-0238">DNA-binding</keyword>
<dbReference type="SUPFAM" id="SSF53850">
    <property type="entry name" value="Periplasmic binding protein-like II"/>
    <property type="match status" value="1"/>
</dbReference>
<dbReference type="Gene3D" id="3.40.190.10">
    <property type="entry name" value="Periplasmic binding protein-like II"/>
    <property type="match status" value="2"/>
</dbReference>
<keyword evidence="2" id="KW-0805">Transcription regulation</keyword>
<dbReference type="GO" id="GO:0003700">
    <property type="term" value="F:DNA-binding transcription factor activity"/>
    <property type="evidence" value="ECO:0007669"/>
    <property type="project" value="TreeGrafter"/>
</dbReference>
<reference evidence="7 8" key="1">
    <citation type="submission" date="2014-02" db="EMBL/GenBank/DDBJ databases">
        <title>Genome sequence of Brachybacterium phenoliresistens strain W13A50.</title>
        <authorList>
            <person name="Wang X."/>
        </authorList>
    </citation>
    <scope>NUCLEOTIDE SEQUENCE [LARGE SCALE GENOMIC DNA]</scope>
    <source>
        <strain evidence="7 8">W13A50</strain>
    </source>
</reference>
<dbReference type="PANTHER" id="PTHR30346">
    <property type="entry name" value="TRANSCRIPTIONAL DUAL REGULATOR HCAR-RELATED"/>
    <property type="match status" value="1"/>
</dbReference>
<keyword evidence="4" id="KW-0804">Transcription</keyword>
<dbReference type="GO" id="GO:0003677">
    <property type="term" value="F:DNA binding"/>
    <property type="evidence" value="ECO:0007669"/>
    <property type="project" value="UniProtKB-KW"/>
</dbReference>
<dbReference type="InterPro" id="IPR005119">
    <property type="entry name" value="LysR_subst-bd"/>
</dbReference>
<dbReference type="RefSeq" id="WP_084148538.1">
    <property type="nucleotide sequence ID" value="NZ_BAAAOW010000002.1"/>
</dbReference>
<dbReference type="eggNOG" id="COG0583">
    <property type="taxonomic scope" value="Bacteria"/>
</dbReference>
<dbReference type="Pfam" id="PF03466">
    <property type="entry name" value="LysR_substrate"/>
    <property type="match status" value="1"/>
</dbReference>
<evidence type="ECO:0000256" key="5">
    <source>
        <dbReference type="SAM" id="MobiDB-lite"/>
    </source>
</evidence>
<evidence type="ECO:0000256" key="1">
    <source>
        <dbReference type="ARBA" id="ARBA00009437"/>
    </source>
</evidence>
<evidence type="ECO:0000313" key="7">
    <source>
        <dbReference type="EMBL" id="EWS80534.1"/>
    </source>
</evidence>
<feature type="compositionally biased region" description="Low complexity" evidence="5">
    <location>
        <begin position="222"/>
        <end position="237"/>
    </location>
</feature>
<comment type="caution">
    <text evidence="7">The sequence shown here is derived from an EMBL/GenBank/DDBJ whole genome shotgun (WGS) entry which is preliminary data.</text>
</comment>
<comment type="similarity">
    <text evidence="1">Belongs to the LysR transcriptional regulatory family.</text>
</comment>
<gene>
    <name evidence="7" type="ORF">BF93_02675</name>
</gene>